<accession>A0ABT4WKJ5</accession>
<dbReference type="RefSeq" id="WP_095018795.1">
    <property type="nucleotide sequence ID" value="NZ_JAQJVI010000001.1"/>
</dbReference>
<proteinExistence type="predicted"/>
<dbReference type="EMBL" id="JAQJVI010000001">
    <property type="protein sequence ID" value="MDA7020546.1"/>
    <property type="molecule type" value="Genomic_DNA"/>
</dbReference>
<sequence>MQLEFTKLRLALADPADGPYALVEKRNLLINALKNWPNECYPIADLLLPHGKPVSQESRRVIDGLISILEIQPIRPDEILDLVGGLRLVCW</sequence>
<name>A0ABT4WKJ5_PSEFR</name>
<evidence type="ECO:0000313" key="2">
    <source>
        <dbReference type="Proteomes" id="UP001212337"/>
    </source>
</evidence>
<comment type="caution">
    <text evidence="1">The sequence shown here is derived from an EMBL/GenBank/DDBJ whole genome shotgun (WGS) entry which is preliminary data.</text>
</comment>
<keyword evidence="2" id="KW-1185">Reference proteome</keyword>
<reference evidence="1 2" key="1">
    <citation type="submission" date="2023-01" db="EMBL/GenBank/DDBJ databases">
        <title>Effects of deletion of Siderophore biosynthase gene in Pseudomonas fragi on quorum sensing and spoliage ability.</title>
        <authorList>
            <person name="Cui F."/>
            <person name="Wang D."/>
            <person name="Liu J."/>
            <person name="Wang Q."/>
            <person name="Li T."/>
            <person name="Li J."/>
        </authorList>
    </citation>
    <scope>NUCLEOTIDE SEQUENCE [LARGE SCALE GENOMIC DNA]</scope>
    <source>
        <strain evidence="1 2">MS-10</strain>
    </source>
</reference>
<evidence type="ECO:0000313" key="1">
    <source>
        <dbReference type="EMBL" id="MDA7020546.1"/>
    </source>
</evidence>
<gene>
    <name evidence="1" type="ORF">PI499_01450</name>
</gene>
<organism evidence="1 2">
    <name type="scientific">Pseudomonas fragi</name>
    <dbReference type="NCBI Taxonomy" id="296"/>
    <lineage>
        <taxon>Bacteria</taxon>
        <taxon>Pseudomonadati</taxon>
        <taxon>Pseudomonadota</taxon>
        <taxon>Gammaproteobacteria</taxon>
        <taxon>Pseudomonadales</taxon>
        <taxon>Pseudomonadaceae</taxon>
        <taxon>Pseudomonas</taxon>
    </lineage>
</organism>
<dbReference type="Proteomes" id="UP001212337">
    <property type="component" value="Unassembled WGS sequence"/>
</dbReference>
<protein>
    <submittedName>
        <fullName evidence="1">Uncharacterized protein</fullName>
    </submittedName>
</protein>